<gene>
    <name evidence="9" type="ORF">CLV32_0841</name>
</gene>
<evidence type="ECO:0000313" key="9">
    <source>
        <dbReference type="EMBL" id="TDO24552.1"/>
    </source>
</evidence>
<dbReference type="InterPro" id="IPR023996">
    <property type="entry name" value="TonB-dep_OMP_SusC/RagA"/>
</dbReference>
<dbReference type="InterPro" id="IPR039426">
    <property type="entry name" value="TonB-dep_rcpt-like"/>
</dbReference>
<dbReference type="Gene3D" id="3.55.50.30">
    <property type="match status" value="1"/>
</dbReference>
<evidence type="ECO:0000259" key="8">
    <source>
        <dbReference type="Pfam" id="PF07715"/>
    </source>
</evidence>
<keyword evidence="5 7" id="KW-0472">Membrane</keyword>
<comment type="subcellular location">
    <subcellularLocation>
        <location evidence="1 7">Cell outer membrane</location>
        <topology evidence="1 7">Multi-pass membrane protein</topology>
    </subcellularLocation>
</comment>
<accession>A0A4R6IQE8</accession>
<dbReference type="GO" id="GO:0009279">
    <property type="term" value="C:cell outer membrane"/>
    <property type="evidence" value="ECO:0007669"/>
    <property type="project" value="UniProtKB-SubCell"/>
</dbReference>
<evidence type="ECO:0000256" key="1">
    <source>
        <dbReference type="ARBA" id="ARBA00004571"/>
    </source>
</evidence>
<dbReference type="Pfam" id="PF13715">
    <property type="entry name" value="CarbopepD_reg_2"/>
    <property type="match status" value="1"/>
</dbReference>
<keyword evidence="2 7" id="KW-0813">Transport</keyword>
<dbReference type="EMBL" id="SNWM01000001">
    <property type="protein sequence ID" value="TDO24552.1"/>
    <property type="molecule type" value="Genomic_DNA"/>
</dbReference>
<dbReference type="Proteomes" id="UP000295499">
    <property type="component" value="Unassembled WGS sequence"/>
</dbReference>
<dbReference type="SUPFAM" id="SSF49464">
    <property type="entry name" value="Carboxypeptidase regulatory domain-like"/>
    <property type="match status" value="1"/>
</dbReference>
<dbReference type="NCBIfam" id="TIGR04057">
    <property type="entry name" value="SusC_RagA_signa"/>
    <property type="match status" value="1"/>
</dbReference>
<evidence type="ECO:0000256" key="2">
    <source>
        <dbReference type="ARBA" id="ARBA00022448"/>
    </source>
</evidence>
<dbReference type="PROSITE" id="PS52016">
    <property type="entry name" value="TONB_DEPENDENT_REC_3"/>
    <property type="match status" value="1"/>
</dbReference>
<keyword evidence="10" id="KW-1185">Reference proteome</keyword>
<dbReference type="OrthoDB" id="9768177at2"/>
<organism evidence="9 10">
    <name type="scientific">Pedobacter duraquae</name>
    <dbReference type="NCBI Taxonomy" id="425511"/>
    <lineage>
        <taxon>Bacteria</taxon>
        <taxon>Pseudomonadati</taxon>
        <taxon>Bacteroidota</taxon>
        <taxon>Sphingobacteriia</taxon>
        <taxon>Sphingobacteriales</taxon>
        <taxon>Sphingobacteriaceae</taxon>
        <taxon>Pedobacter</taxon>
    </lineage>
</organism>
<reference evidence="9 10" key="1">
    <citation type="submission" date="2019-03" db="EMBL/GenBank/DDBJ databases">
        <title>Genomic Encyclopedia of Archaeal and Bacterial Type Strains, Phase II (KMG-II): from individual species to whole genera.</title>
        <authorList>
            <person name="Goeker M."/>
        </authorList>
    </citation>
    <scope>NUCLEOTIDE SEQUENCE [LARGE SCALE GENOMIC DNA]</scope>
    <source>
        <strain evidence="9 10">DSM 19034</strain>
    </source>
</reference>
<dbReference type="Gene3D" id="2.170.130.10">
    <property type="entry name" value="TonB-dependent receptor, plug domain"/>
    <property type="match status" value="1"/>
</dbReference>
<dbReference type="AlphaFoldDB" id="A0A4R6IQE8"/>
<dbReference type="Gene3D" id="2.40.170.20">
    <property type="entry name" value="TonB-dependent receptor, beta-barrel domain"/>
    <property type="match status" value="1"/>
</dbReference>
<dbReference type="InterPro" id="IPR036942">
    <property type="entry name" value="Beta-barrel_TonB_sf"/>
</dbReference>
<evidence type="ECO:0000256" key="6">
    <source>
        <dbReference type="ARBA" id="ARBA00023237"/>
    </source>
</evidence>
<dbReference type="SUPFAM" id="SSF56935">
    <property type="entry name" value="Porins"/>
    <property type="match status" value="1"/>
</dbReference>
<dbReference type="InterPro" id="IPR037066">
    <property type="entry name" value="Plug_dom_sf"/>
</dbReference>
<dbReference type="Pfam" id="PF07715">
    <property type="entry name" value="Plug"/>
    <property type="match status" value="1"/>
</dbReference>
<name>A0A4R6IQE8_9SPHI</name>
<dbReference type="RefSeq" id="WP_133552640.1">
    <property type="nucleotide sequence ID" value="NZ_SNWM01000001.1"/>
</dbReference>
<dbReference type="InterPro" id="IPR008969">
    <property type="entry name" value="CarboxyPept-like_regulatory"/>
</dbReference>
<comment type="similarity">
    <text evidence="7">Belongs to the TonB-dependent receptor family.</text>
</comment>
<comment type="caution">
    <text evidence="9">The sequence shown here is derived from an EMBL/GenBank/DDBJ whole genome shotgun (WGS) entry which is preliminary data.</text>
</comment>
<evidence type="ECO:0000313" key="10">
    <source>
        <dbReference type="Proteomes" id="UP000295499"/>
    </source>
</evidence>
<dbReference type="InterPro" id="IPR023997">
    <property type="entry name" value="TonB-dep_OMP_SusC/RagA_CS"/>
</dbReference>
<dbReference type="InterPro" id="IPR012910">
    <property type="entry name" value="Plug_dom"/>
</dbReference>
<keyword evidence="6 7" id="KW-0998">Cell outer membrane</keyword>
<evidence type="ECO:0000256" key="3">
    <source>
        <dbReference type="ARBA" id="ARBA00022452"/>
    </source>
</evidence>
<keyword evidence="4 7" id="KW-0812">Transmembrane</keyword>
<keyword evidence="3 7" id="KW-1134">Transmembrane beta strand</keyword>
<evidence type="ECO:0000256" key="5">
    <source>
        <dbReference type="ARBA" id="ARBA00023136"/>
    </source>
</evidence>
<proteinExistence type="inferred from homology"/>
<evidence type="ECO:0000256" key="4">
    <source>
        <dbReference type="ARBA" id="ARBA00022692"/>
    </source>
</evidence>
<feature type="domain" description="TonB-dependent receptor plug" evidence="8">
    <location>
        <begin position="231"/>
        <end position="348"/>
    </location>
</feature>
<evidence type="ECO:0000256" key="7">
    <source>
        <dbReference type="PROSITE-ProRule" id="PRU01360"/>
    </source>
</evidence>
<dbReference type="NCBIfam" id="TIGR04056">
    <property type="entry name" value="OMP_RagA_SusC"/>
    <property type="match status" value="1"/>
</dbReference>
<sequence>MYKNFTLKFEVLNPHVHRFLLVMRLTAFFLLVAFMQLSASTMAQRITLVQKNAPLENVLKEIRKQSGYSIIYDLDVVLNAKPVTVNLNAVSVAEAIQKSLASQSLNFSLDGRTIVIKEATLADKVAEAVVDKEIKILVRDSLNQPLPGANVYNKTLNKMYVSNAKGEVVINNIPANGLVLQFTFVGFKPEEAFVDRSTGTPFMMIMRAASADLTEVNVISTGYQKLSSERAAGAYVTVTREELEKTPTVNLLERLEGKVPGVKFDVRRNTIQIRGVNNYSGGGGLPLIVLDGFPLMNPSDLPALTRLVGTGFGNSVISNVNIADIENITFLKDASAISIWGSRAANGVIVIDTKKGKRNDPSLNFSYTFGASKNPSLSKLKWMNSAQYVDMEQEMVNKGFLVDPASASPGNELYTPNNSEATEWMYRVKRGTATAAQRDAALAEISSRNAYKQIEDNLLQNAVNHQYNLSYSGSNENSSYYVSGGYVKDVPIFKSNMAENMFVNANTSTSFFKKRITLRALINYQFSKSIYNAAAINALSISTTALRPYDLLVDAAGNNISRTSVFRESIASGFVAQGYLPFGYSAMDELNYSNYTSKSNVFRINTGLNGKIAKWLNADVSFSSQRQLGSNVTVDELNSYNSRIFVNTGTVVTNGKLVYNVPYGGRYIMANDNNYDTGVRGQLNADFTIKEAHHVNIIAGAEIRETGVSNTNETRYGYNEDTGTIIAANPTTSYLTLYGYSTTIGNNLSNVGTSKKRYLSYYSNGSYAFNDKYIATGSIRFDDYTLLGIDRSKRALPFWSAGIRWNADRENFLTDMKWLSRLAIRATIGTSGSVPQNGSNITLLSLSGADPRTGQPVANITSPANSDLGWETTRSVNLGLDFSMLNNRLSGTFDVYSKRTHGLLANFAFNGTYGWSSLQFNSGTLSGHGYEFMLSGEPIRAGAFSWRSSVNLSYTTNIVTDARYQNNASSIAGTAATVEGMPLGSLYAYRWAGLDNKGQSQIYDRNNNVISNTTNLTSAFTKDDLKYVGRAYAPYSGGFMNNFKYGQFDVAVQITGYFGHVFSKSSVDNYPTFEGSYTGVLGRQEDLAYRWRNPGDEANTNVPGLTGVNFNSINRYRFSDALIRKADNIRLQQVSFGYTVPRRFLPNGFVKSLTVSANVRNLGVIWKANKDGIDPEYVNTGNFTGIPPTTSYVFGLNASF</sequence>
<protein>
    <submittedName>
        <fullName evidence="9">TonB-linked SusC/RagA family outer membrane protein</fullName>
    </submittedName>
</protein>